<accession>A0ABZ0B6F7</accession>
<feature type="compositionally biased region" description="Basic and acidic residues" evidence="1">
    <location>
        <begin position="83"/>
        <end position="109"/>
    </location>
</feature>
<evidence type="ECO:0000256" key="1">
    <source>
        <dbReference type="SAM" id="MobiDB-lite"/>
    </source>
</evidence>
<evidence type="ECO:0008006" key="4">
    <source>
        <dbReference type="Google" id="ProtNLM"/>
    </source>
</evidence>
<dbReference type="EMBL" id="CP132507">
    <property type="protein sequence ID" value="WNO06452.1"/>
    <property type="molecule type" value="Genomic_DNA"/>
</dbReference>
<evidence type="ECO:0000313" key="2">
    <source>
        <dbReference type="EMBL" id="WNO06452.1"/>
    </source>
</evidence>
<name>A0ABZ0B6F7_9BURK</name>
<reference evidence="2 3" key="1">
    <citation type="submission" date="2023-08" db="EMBL/GenBank/DDBJ databases">
        <title>Rhodoferax potami sp. nov. and Rhodoferax mekongensis sp. nov., isolated from the Mekong River in Thailand.</title>
        <authorList>
            <person name="Kitikhun S."/>
            <person name="Charoenyingcharoen P."/>
            <person name="Siriarchawattana P."/>
            <person name="Likhitrattanapisal S."/>
            <person name="Nilsakha T."/>
            <person name="Chanpet A."/>
            <person name="Rattanawaree P."/>
            <person name="Ingsriswang S."/>
        </authorList>
    </citation>
    <scope>NUCLEOTIDE SEQUENCE [LARGE SCALE GENOMIC DNA]</scope>
    <source>
        <strain evidence="2 3">TBRC 17307</strain>
    </source>
</reference>
<feature type="compositionally biased region" description="Basic and acidic residues" evidence="1">
    <location>
        <begin position="130"/>
        <end position="148"/>
    </location>
</feature>
<evidence type="ECO:0000313" key="3">
    <source>
        <dbReference type="Proteomes" id="UP001302257"/>
    </source>
</evidence>
<gene>
    <name evidence="2" type="ORF">RAN89_08500</name>
</gene>
<proteinExistence type="predicted"/>
<keyword evidence="3" id="KW-1185">Reference proteome</keyword>
<protein>
    <recommendedName>
        <fullName evidence="4">DUF4148 domain-containing protein</fullName>
    </recommendedName>
</protein>
<feature type="region of interest" description="Disordered" evidence="1">
    <location>
        <begin position="74"/>
        <end position="148"/>
    </location>
</feature>
<dbReference type="Proteomes" id="UP001302257">
    <property type="component" value="Chromosome"/>
</dbReference>
<organism evidence="2 3">
    <name type="scientific">Rhodoferax mekongensis</name>
    <dbReference type="NCBI Taxonomy" id="3068341"/>
    <lineage>
        <taxon>Bacteria</taxon>
        <taxon>Pseudomonadati</taxon>
        <taxon>Pseudomonadota</taxon>
        <taxon>Betaproteobacteria</taxon>
        <taxon>Burkholderiales</taxon>
        <taxon>Comamonadaceae</taxon>
        <taxon>Rhodoferax</taxon>
    </lineage>
</organism>
<sequence length="148" mass="16487">MSESFAGSPLKVHGTVPCHFEKELRMKYHALIATAVLLSAGVTFAQNAPVPKDPLATPGIDKREVIQEKRIAQGTTSGALTAREARRLNRGEARIDKAEDHAEADGKVTRHERKHITAMQRAESKAIYFQKHDRQVDLNHDGKRDRKG</sequence>
<dbReference type="RefSeq" id="WP_313869152.1">
    <property type="nucleotide sequence ID" value="NZ_CP132507.1"/>
</dbReference>